<evidence type="ECO:0000256" key="2">
    <source>
        <dbReference type="SAM" id="SignalP"/>
    </source>
</evidence>
<feature type="signal peptide" evidence="2">
    <location>
        <begin position="1"/>
        <end position="23"/>
    </location>
</feature>
<evidence type="ECO:0000256" key="1">
    <source>
        <dbReference type="SAM" id="MobiDB-lite"/>
    </source>
</evidence>
<keyword evidence="2" id="KW-0732">Signal</keyword>
<dbReference type="EMBL" id="SNWF01000008">
    <property type="protein sequence ID" value="TDN88049.1"/>
    <property type="molecule type" value="Genomic_DNA"/>
</dbReference>
<feature type="chain" id="PRO_5020300038" evidence="2">
    <location>
        <begin position="24"/>
        <end position="115"/>
    </location>
</feature>
<reference evidence="3 4" key="1">
    <citation type="submission" date="2019-03" db="EMBL/GenBank/DDBJ databases">
        <title>Genomic Encyclopedia of Type Strains, Phase IV (KMG-IV): sequencing the most valuable type-strain genomes for metagenomic binning, comparative biology and taxonomic classification.</title>
        <authorList>
            <person name="Goeker M."/>
        </authorList>
    </citation>
    <scope>NUCLEOTIDE SEQUENCE [LARGE SCALE GENOMIC DNA]</scope>
    <source>
        <strain evidence="3 4">DSM 18555</strain>
    </source>
</reference>
<name>A0A4R6G146_9BURK</name>
<dbReference type="OrthoDB" id="9180744at2"/>
<dbReference type="RefSeq" id="WP_112992715.1">
    <property type="nucleotide sequence ID" value="NZ_PTLZ01000003.1"/>
</dbReference>
<evidence type="ECO:0000313" key="4">
    <source>
        <dbReference type="Proteomes" id="UP000294737"/>
    </source>
</evidence>
<proteinExistence type="predicted"/>
<evidence type="ECO:0000313" key="3">
    <source>
        <dbReference type="EMBL" id="TDN88049.1"/>
    </source>
</evidence>
<dbReference type="Gene3D" id="2.40.50.320">
    <property type="entry name" value="Copper binding periplasmic protein CusF"/>
    <property type="match status" value="1"/>
</dbReference>
<sequence>MKFLTKTILSILLAASATSLSYAADGSAESATTVTDTSKPHTPMSEGEVRKINKETGRVTIKHGPLANLDMPGMTMLFRLQDPAMIDQIKEGDRIRFVANKVDGAFVVQVLEVVK</sequence>
<dbReference type="Pfam" id="PF11604">
    <property type="entry name" value="CusF_Ec"/>
    <property type="match status" value="1"/>
</dbReference>
<dbReference type="InterPro" id="IPR042230">
    <property type="entry name" value="CusF_sf"/>
</dbReference>
<comment type="caution">
    <text evidence="3">The sequence shown here is derived from an EMBL/GenBank/DDBJ whole genome shotgun (WGS) entry which is preliminary data.</text>
</comment>
<organism evidence="3 4">
    <name type="scientific">Herminiimonas fonticola</name>
    <dbReference type="NCBI Taxonomy" id="303380"/>
    <lineage>
        <taxon>Bacteria</taxon>
        <taxon>Pseudomonadati</taxon>
        <taxon>Pseudomonadota</taxon>
        <taxon>Betaproteobacteria</taxon>
        <taxon>Burkholderiales</taxon>
        <taxon>Oxalobacteraceae</taxon>
        <taxon>Herminiimonas</taxon>
    </lineage>
</organism>
<keyword evidence="4" id="KW-1185">Reference proteome</keyword>
<dbReference type="InterPro" id="IPR021647">
    <property type="entry name" value="CusF_Ec"/>
</dbReference>
<dbReference type="Proteomes" id="UP000294737">
    <property type="component" value="Unassembled WGS sequence"/>
</dbReference>
<dbReference type="AlphaFoldDB" id="A0A4R6G146"/>
<feature type="region of interest" description="Disordered" evidence="1">
    <location>
        <begin position="26"/>
        <end position="48"/>
    </location>
</feature>
<protein>
    <submittedName>
        <fullName evidence="3">Cu/Ag efflux protein CusF</fullName>
    </submittedName>
</protein>
<gene>
    <name evidence="3" type="ORF">EV677_2919</name>
</gene>
<accession>A0A4R6G146</accession>